<reference evidence="1" key="1">
    <citation type="journal article" date="2017" name="Syst. Appl. Microbiol.">
        <title>Soybeans inoculated with root zone soils of Canadian native legumes harbour diverse and novel Bradyrhizobium spp. that possess agricultural potential.</title>
        <authorList>
            <person name="Bromfield E.S.P."/>
            <person name="Cloutier S."/>
            <person name="Tambong J.T."/>
            <person name="Tran Thi T.V."/>
        </authorList>
    </citation>
    <scope>NUCLEOTIDE SEQUENCE</scope>
    <source>
        <strain evidence="1">1S5</strain>
    </source>
</reference>
<name>A0A8T5VEU5_9BRAD</name>
<evidence type="ECO:0000313" key="1">
    <source>
        <dbReference type="EMBL" id="UPT89852.1"/>
    </source>
</evidence>
<dbReference type="AlphaFoldDB" id="A0A8T5VEU5"/>
<proteinExistence type="predicted"/>
<protein>
    <submittedName>
        <fullName evidence="1">Uncharacterized protein</fullName>
    </submittedName>
</protein>
<dbReference type="RefSeq" id="WP_166101234.1">
    <property type="nucleotide sequence ID" value="NZ_CP096255.1"/>
</dbReference>
<sequence>MGRHKPHRISADEPITIDLLERCLDRLAYEMHRAPQGGEVYLPLFERLESDLAAAKAKEDMLERARVRAARYMREHSIKK</sequence>
<organism evidence="1 2">
    <name type="scientific">Bradyrhizobium barranii subsp. apii</name>
    <dbReference type="NCBI Taxonomy" id="2819348"/>
    <lineage>
        <taxon>Bacteria</taxon>
        <taxon>Pseudomonadati</taxon>
        <taxon>Pseudomonadota</taxon>
        <taxon>Alphaproteobacteria</taxon>
        <taxon>Hyphomicrobiales</taxon>
        <taxon>Nitrobacteraceae</taxon>
        <taxon>Bradyrhizobium</taxon>
        <taxon>Bradyrhizobium barranii</taxon>
    </lineage>
</organism>
<gene>
    <name evidence="1" type="ORF">HAP41_0000013310</name>
</gene>
<dbReference type="EMBL" id="CP096255">
    <property type="protein sequence ID" value="UPT89852.1"/>
    <property type="molecule type" value="Genomic_DNA"/>
</dbReference>
<reference evidence="1" key="2">
    <citation type="submission" date="2022-04" db="EMBL/GenBank/DDBJ databases">
        <authorList>
            <person name="Bromfield E.S.P."/>
            <person name="Cloutier S."/>
        </authorList>
    </citation>
    <scope>NUCLEOTIDE SEQUENCE</scope>
    <source>
        <strain evidence="1">1S5</strain>
    </source>
</reference>
<dbReference type="Proteomes" id="UP000551709">
    <property type="component" value="Chromosome"/>
</dbReference>
<accession>A0A8T5VEU5</accession>
<evidence type="ECO:0000313" key="2">
    <source>
        <dbReference type="Proteomes" id="UP000551709"/>
    </source>
</evidence>